<dbReference type="Proteomes" id="UP000677218">
    <property type="component" value="Unassembled WGS sequence"/>
</dbReference>
<sequence length="72" mass="8625">MADELVKTALLDRHMKEVFDWSDSETPVRDALWDYFMEKNGRDTMKTEEDMLPFLDYSDDKIESFVNENLKK</sequence>
<name>A0A916VIM2_9LACO</name>
<dbReference type="AlphaFoldDB" id="A0A916VIM2"/>
<dbReference type="InterPro" id="IPR056216">
    <property type="entry name" value="P8-like"/>
</dbReference>
<dbReference type="EMBL" id="BMAY01000013">
    <property type="protein sequence ID" value="GFZ27600.1"/>
    <property type="molecule type" value="Genomic_DNA"/>
</dbReference>
<proteinExistence type="predicted"/>
<evidence type="ECO:0000313" key="2">
    <source>
        <dbReference type="Proteomes" id="UP000677218"/>
    </source>
</evidence>
<dbReference type="Pfam" id="PF24305">
    <property type="entry name" value="P8"/>
    <property type="match status" value="1"/>
</dbReference>
<reference evidence="1" key="1">
    <citation type="submission" date="2020-08" db="EMBL/GenBank/DDBJ databases">
        <title>Taxonomic study for Lactobacillus species isolated from hardwood bark.</title>
        <authorList>
            <person name="Tohno M."/>
            <person name="Tanizawa Y."/>
        </authorList>
    </citation>
    <scope>NUCLEOTIDE SEQUENCE</scope>
    <source>
        <strain evidence="1">B40</strain>
    </source>
</reference>
<protein>
    <submittedName>
        <fullName evidence="1">Uncharacterized protein</fullName>
    </submittedName>
</protein>
<organism evidence="1 2">
    <name type="scientific">Lactobacillus corticis</name>
    <dbReference type="NCBI Taxonomy" id="2201249"/>
    <lineage>
        <taxon>Bacteria</taxon>
        <taxon>Bacillati</taxon>
        <taxon>Bacillota</taxon>
        <taxon>Bacilli</taxon>
        <taxon>Lactobacillales</taxon>
        <taxon>Lactobacillaceae</taxon>
        <taxon>Lactobacillus</taxon>
    </lineage>
</organism>
<keyword evidence="2" id="KW-1185">Reference proteome</keyword>
<accession>A0A916VIM2</accession>
<evidence type="ECO:0000313" key="1">
    <source>
        <dbReference type="EMBL" id="GFZ27600.1"/>
    </source>
</evidence>
<gene>
    <name evidence="1" type="ORF">LCB40_14800</name>
</gene>
<comment type="caution">
    <text evidence="1">The sequence shown here is derived from an EMBL/GenBank/DDBJ whole genome shotgun (WGS) entry which is preliminary data.</text>
</comment>
<dbReference type="RefSeq" id="WP_212781282.1">
    <property type="nucleotide sequence ID" value="NZ_BMAY01000013.1"/>
</dbReference>